<dbReference type="Proteomes" id="UP000316095">
    <property type="component" value="Unassembled WGS sequence"/>
</dbReference>
<reference evidence="7 8" key="1">
    <citation type="submission" date="2019-02" db="EMBL/GenBank/DDBJ databases">
        <title>Deep-cultivation of Planctomycetes and their phenomic and genomic characterization uncovers novel biology.</title>
        <authorList>
            <person name="Wiegand S."/>
            <person name="Jogler M."/>
            <person name="Boedeker C."/>
            <person name="Pinto D."/>
            <person name="Vollmers J."/>
            <person name="Rivas-Marin E."/>
            <person name="Kohn T."/>
            <person name="Peeters S.H."/>
            <person name="Heuer A."/>
            <person name="Rast P."/>
            <person name="Oberbeckmann S."/>
            <person name="Bunk B."/>
            <person name="Jeske O."/>
            <person name="Meyerdierks A."/>
            <person name="Storesund J.E."/>
            <person name="Kallscheuer N."/>
            <person name="Luecker S."/>
            <person name="Lage O.M."/>
            <person name="Pohl T."/>
            <person name="Merkel B.J."/>
            <person name="Hornburger P."/>
            <person name="Mueller R.-W."/>
            <person name="Bruemmer F."/>
            <person name="Labrenz M."/>
            <person name="Spormann A.M."/>
            <person name="Op Den Camp H."/>
            <person name="Overmann J."/>
            <person name="Amann R."/>
            <person name="Jetten M.S.M."/>
            <person name="Mascher T."/>
            <person name="Medema M.H."/>
            <person name="Devos D.P."/>
            <person name="Kaster A.-K."/>
            <person name="Ovreas L."/>
            <person name="Rohde M."/>
            <person name="Galperin M.Y."/>
            <person name="Jogler C."/>
        </authorList>
    </citation>
    <scope>NUCLEOTIDE SEQUENCE [LARGE SCALE GENOMIC DNA]</scope>
    <source>
        <strain evidence="7 8">Pan54</strain>
    </source>
</reference>
<dbReference type="Pfam" id="PF13519">
    <property type="entry name" value="VWA_2"/>
    <property type="match status" value="1"/>
</dbReference>
<feature type="transmembrane region" description="Helical" evidence="5">
    <location>
        <begin position="12"/>
        <end position="34"/>
    </location>
</feature>
<evidence type="ECO:0000256" key="1">
    <source>
        <dbReference type="ARBA" id="ARBA00022475"/>
    </source>
</evidence>
<evidence type="ECO:0000256" key="2">
    <source>
        <dbReference type="ARBA" id="ARBA00022692"/>
    </source>
</evidence>
<dbReference type="PANTHER" id="PTHR22550">
    <property type="entry name" value="SPORE GERMINATION PROTEIN"/>
    <property type="match status" value="1"/>
</dbReference>
<evidence type="ECO:0000256" key="5">
    <source>
        <dbReference type="SAM" id="Phobius"/>
    </source>
</evidence>
<keyword evidence="4 5" id="KW-0472">Membrane</keyword>
<dbReference type="InterPro" id="IPR002035">
    <property type="entry name" value="VWF_A"/>
</dbReference>
<evidence type="ECO:0000256" key="3">
    <source>
        <dbReference type="ARBA" id="ARBA00022989"/>
    </source>
</evidence>
<feature type="domain" description="VWFA" evidence="6">
    <location>
        <begin position="92"/>
        <end position="270"/>
    </location>
</feature>
<sequence>MDIQFGNPGNLYLLVIVVLGLGLTAWAGIARMRAATKFATPSQRRRILPPGNSTQQWLSALLVSASLALMAVALTDIRWGKAWHEVPQKGIEVMFVLDVSRSMLAEDASPNRLERAKQQIKDMVDEMAGDRIGLITFAGDTRQSVPLTSHYEDFKQTLDSVGPHTVLSGGSRLGDAITAAANGFMNKTNDHKAIVIFTDGEDQESNPVQVAEKLYAEKGIRIFTVGLGDMVQGARVPETDQGRSGYVQYKGQQVWSKMNGQILQEIAEKTDGAYIPAGTRRVNMADVYHSYVANVEQVEFETAKINSYIARFQWFAVPALVLLLLEVLLSTRKAKVNIEKQSSREAAVVEKKQAA</sequence>
<keyword evidence="3 5" id="KW-1133">Transmembrane helix</keyword>
<dbReference type="RefSeq" id="WP_207310185.1">
    <property type="nucleotide sequence ID" value="NZ_SJPG01000001.1"/>
</dbReference>
<name>A0A5C5XKL0_9PLAN</name>
<keyword evidence="1" id="KW-1003">Cell membrane</keyword>
<organism evidence="7 8">
    <name type="scientific">Rubinisphaera italica</name>
    <dbReference type="NCBI Taxonomy" id="2527969"/>
    <lineage>
        <taxon>Bacteria</taxon>
        <taxon>Pseudomonadati</taxon>
        <taxon>Planctomycetota</taxon>
        <taxon>Planctomycetia</taxon>
        <taxon>Planctomycetales</taxon>
        <taxon>Planctomycetaceae</taxon>
        <taxon>Rubinisphaera</taxon>
    </lineage>
</organism>
<dbReference type="InterPro" id="IPR050768">
    <property type="entry name" value="UPF0353/GerABKA_families"/>
</dbReference>
<dbReference type="EMBL" id="SJPG01000001">
    <property type="protein sequence ID" value="TWT63394.1"/>
    <property type="molecule type" value="Genomic_DNA"/>
</dbReference>
<dbReference type="PANTHER" id="PTHR22550:SF5">
    <property type="entry name" value="LEUCINE ZIPPER PROTEIN 4"/>
    <property type="match status" value="1"/>
</dbReference>
<dbReference type="PROSITE" id="PS50234">
    <property type="entry name" value="VWFA"/>
    <property type="match status" value="1"/>
</dbReference>
<keyword evidence="2 5" id="KW-0812">Transmembrane</keyword>
<evidence type="ECO:0000256" key="4">
    <source>
        <dbReference type="ARBA" id="ARBA00023136"/>
    </source>
</evidence>
<dbReference type="InterPro" id="IPR036465">
    <property type="entry name" value="vWFA_dom_sf"/>
</dbReference>
<gene>
    <name evidence="7" type="ORF">Pan54_41470</name>
</gene>
<dbReference type="Gene3D" id="3.40.50.410">
    <property type="entry name" value="von Willebrand factor, type A domain"/>
    <property type="match status" value="1"/>
</dbReference>
<dbReference type="SMART" id="SM00327">
    <property type="entry name" value="VWA"/>
    <property type="match status" value="1"/>
</dbReference>
<dbReference type="AlphaFoldDB" id="A0A5C5XKL0"/>
<keyword evidence="8" id="KW-1185">Reference proteome</keyword>
<protein>
    <submittedName>
        <fullName evidence="7">von Willebrand factor type A domain protein</fullName>
    </submittedName>
</protein>
<proteinExistence type="predicted"/>
<dbReference type="SUPFAM" id="SSF53300">
    <property type="entry name" value="vWA-like"/>
    <property type="match status" value="1"/>
</dbReference>
<evidence type="ECO:0000259" key="6">
    <source>
        <dbReference type="PROSITE" id="PS50234"/>
    </source>
</evidence>
<accession>A0A5C5XKL0</accession>
<comment type="caution">
    <text evidence="7">The sequence shown here is derived from an EMBL/GenBank/DDBJ whole genome shotgun (WGS) entry which is preliminary data.</text>
</comment>
<evidence type="ECO:0000313" key="7">
    <source>
        <dbReference type="EMBL" id="TWT63394.1"/>
    </source>
</evidence>
<evidence type="ECO:0000313" key="8">
    <source>
        <dbReference type="Proteomes" id="UP000316095"/>
    </source>
</evidence>